<dbReference type="AlphaFoldDB" id="A0AAN5D2R2"/>
<evidence type="ECO:0000256" key="1">
    <source>
        <dbReference type="SAM" id="MobiDB-lite"/>
    </source>
</evidence>
<feature type="non-terminal residue" evidence="2">
    <location>
        <position position="1"/>
    </location>
</feature>
<comment type="caution">
    <text evidence="2">The sequence shown here is derived from an EMBL/GenBank/DDBJ whole genome shotgun (WGS) entry which is preliminary data.</text>
</comment>
<reference evidence="3" key="1">
    <citation type="submission" date="2022-10" db="EMBL/GenBank/DDBJ databases">
        <title>Genome assembly of Pristionchus species.</title>
        <authorList>
            <person name="Yoshida K."/>
            <person name="Sommer R.J."/>
        </authorList>
    </citation>
    <scope>NUCLEOTIDE SEQUENCE [LARGE SCALE GENOMIC DNA]</scope>
    <source>
        <strain evidence="3">RS5460</strain>
    </source>
</reference>
<feature type="region of interest" description="Disordered" evidence="1">
    <location>
        <begin position="118"/>
        <end position="139"/>
    </location>
</feature>
<feature type="non-terminal residue" evidence="2">
    <location>
        <position position="139"/>
    </location>
</feature>
<evidence type="ECO:0000313" key="2">
    <source>
        <dbReference type="EMBL" id="GMR55533.1"/>
    </source>
</evidence>
<evidence type="ECO:0000313" key="3">
    <source>
        <dbReference type="Proteomes" id="UP001328107"/>
    </source>
</evidence>
<protein>
    <submittedName>
        <fullName evidence="2">Uncharacterized protein</fullName>
    </submittedName>
</protein>
<sequence>RTLAGCLRVIVMMLSVETHTAVVLKSSQLSPCTRNETKPQLIILQTGQFPLFEIIPWIIAQAWSAFSTFGLFLNMSKPTSFPLRQSSPNHWPLRVSCLSLLPSAPSTSVGYARRKEPYIPPPGISSHGDSTERSTACTL</sequence>
<accession>A0AAN5D2R2</accession>
<dbReference type="Proteomes" id="UP001328107">
    <property type="component" value="Unassembled WGS sequence"/>
</dbReference>
<keyword evidence="3" id="KW-1185">Reference proteome</keyword>
<proteinExistence type="predicted"/>
<gene>
    <name evidence="2" type="ORF">PMAYCL1PPCAC_25728</name>
</gene>
<organism evidence="2 3">
    <name type="scientific">Pristionchus mayeri</name>
    <dbReference type="NCBI Taxonomy" id="1317129"/>
    <lineage>
        <taxon>Eukaryota</taxon>
        <taxon>Metazoa</taxon>
        <taxon>Ecdysozoa</taxon>
        <taxon>Nematoda</taxon>
        <taxon>Chromadorea</taxon>
        <taxon>Rhabditida</taxon>
        <taxon>Rhabditina</taxon>
        <taxon>Diplogasteromorpha</taxon>
        <taxon>Diplogasteroidea</taxon>
        <taxon>Neodiplogasteridae</taxon>
        <taxon>Pristionchus</taxon>
    </lineage>
</organism>
<name>A0AAN5D2R2_9BILA</name>
<dbReference type="EMBL" id="BTRK01000005">
    <property type="protein sequence ID" value="GMR55533.1"/>
    <property type="molecule type" value="Genomic_DNA"/>
</dbReference>